<dbReference type="Proteomes" id="UP000008888">
    <property type="component" value="Chromosome"/>
</dbReference>
<feature type="compositionally biased region" description="Basic residues" evidence="1">
    <location>
        <begin position="105"/>
        <end position="137"/>
    </location>
</feature>
<feature type="region of interest" description="Disordered" evidence="1">
    <location>
        <begin position="91"/>
        <end position="137"/>
    </location>
</feature>
<keyword evidence="3" id="KW-1185">Reference proteome</keyword>
<dbReference type="STRING" id="857087.Metme_1841"/>
<accession>G0A3F8</accession>
<evidence type="ECO:0000313" key="2">
    <source>
        <dbReference type="EMBL" id="AEG00257.1"/>
    </source>
</evidence>
<evidence type="ECO:0000313" key="3">
    <source>
        <dbReference type="Proteomes" id="UP000008888"/>
    </source>
</evidence>
<evidence type="ECO:0000256" key="1">
    <source>
        <dbReference type="SAM" id="MobiDB-lite"/>
    </source>
</evidence>
<sequence>MKHSIRSLTLLGLSVCCLPSFGGEVLRHMSDELAPAVSEPVKPAENDRRIIYRVICTPGGEVLPDCEQPVHDTESVIKPALQQDPDYPVAEEQVREVEKTVQPAKTKKSKKTAGKKKTAAKKAKKTASKKKAATKKK</sequence>
<reference evidence="3" key="3">
    <citation type="submission" date="2011-05" db="EMBL/GenBank/DDBJ databases">
        <title>Complete sequence of Methylomonas methanica MC09.</title>
        <authorList>
            <consortium name="US DOE Joint Genome Institute"/>
            <person name="Lucas S."/>
            <person name="Han J."/>
            <person name="Lapidus A."/>
            <person name="Cheng J.-F."/>
            <person name="Goodwin L."/>
            <person name="Pitluck S."/>
            <person name="Peters L."/>
            <person name="Mikhailova N."/>
            <person name="Teshima H."/>
            <person name="Han C."/>
            <person name="Tapia R."/>
            <person name="Land M."/>
            <person name="Hauser L."/>
            <person name="Kyrpides N."/>
            <person name="Ivanova N."/>
            <person name="Pagani I."/>
            <person name="Stein L."/>
            <person name="Woyke T."/>
        </authorList>
    </citation>
    <scope>NUCLEOTIDE SEQUENCE [LARGE SCALE GENOMIC DNA]</scope>
    <source>
        <strain evidence="3">MC09</strain>
    </source>
</reference>
<protein>
    <submittedName>
        <fullName evidence="2">Uncharacterized protein</fullName>
    </submittedName>
</protein>
<dbReference type="AlphaFoldDB" id="G0A3F8"/>
<dbReference type="KEGG" id="mmt:Metme_1841"/>
<proteinExistence type="predicted"/>
<dbReference type="HOGENOM" id="CLU_1862838_0_0_6"/>
<reference evidence="2 3" key="1">
    <citation type="journal article" date="2011" name="J. Bacteriol.">
        <title>Complete Genome Sequence of the Aerobic Marine Methanotroph Methylomonas methanica MC09.</title>
        <authorList>
            <person name="Boden R."/>
            <person name="Cunliffe M."/>
            <person name="Scanlan J."/>
            <person name="Moussard H."/>
            <person name="Kits K.D."/>
            <person name="Klotz M.G."/>
            <person name="Jetten M.S."/>
            <person name="Vuilleumier S."/>
            <person name="Han J."/>
            <person name="Peters L."/>
            <person name="Mikhailova N."/>
            <person name="Teshima H."/>
            <person name="Tapia R."/>
            <person name="Kyrpides N."/>
            <person name="Ivanova N."/>
            <person name="Pagani I."/>
            <person name="Cheng J.F."/>
            <person name="Goodwin L."/>
            <person name="Han C."/>
            <person name="Hauser L."/>
            <person name="Land M.L."/>
            <person name="Lapidus A."/>
            <person name="Lucas S."/>
            <person name="Pitluck S."/>
            <person name="Woyke T."/>
            <person name="Stein L."/>
            <person name="Murrell J.C."/>
        </authorList>
    </citation>
    <scope>NUCLEOTIDE SEQUENCE [LARGE SCALE GENOMIC DNA]</scope>
    <source>
        <strain evidence="2 3">MC09</strain>
    </source>
</reference>
<gene>
    <name evidence="2" type="ordered locus">Metme_1841</name>
</gene>
<organism evidence="2 3">
    <name type="scientific">Methylomonas methanica (strain DSM 25384 / MC09)</name>
    <dbReference type="NCBI Taxonomy" id="857087"/>
    <lineage>
        <taxon>Bacteria</taxon>
        <taxon>Pseudomonadati</taxon>
        <taxon>Pseudomonadota</taxon>
        <taxon>Gammaproteobacteria</taxon>
        <taxon>Methylococcales</taxon>
        <taxon>Methylococcaceae</taxon>
        <taxon>Methylomonas</taxon>
    </lineage>
</organism>
<reference key="2">
    <citation type="submission" date="2011-05" db="EMBL/GenBank/DDBJ databases">
        <title>Complete genome sequence of the aerobic marine methanotroph Methylomonas methanica MC09.</title>
        <authorList>
            <person name="Boden R."/>
            <person name="Cunliffe M."/>
            <person name="Scanlan J."/>
            <person name="Moussard H."/>
            <person name="Kits K.D."/>
            <person name="Klotz M."/>
            <person name="Jetten M."/>
            <person name="Vuilleumier S."/>
            <person name="Han J."/>
            <person name="Peters L."/>
            <person name="Mikhailova N."/>
            <person name="Teshima H."/>
            <person name="Tapia R."/>
            <person name="Kyrpides N."/>
            <person name="Ivanova N."/>
            <person name="Pagani I."/>
            <person name="Cheng J.-F."/>
            <person name="Goodwin L."/>
            <person name="Han C."/>
            <person name="Hauser L."/>
            <person name="Land M."/>
            <person name="Lapidus A."/>
            <person name="Lucas S."/>
            <person name="Pitluck S."/>
            <person name="Woyke T."/>
            <person name="Stein L.Y."/>
            <person name="Murrell C."/>
        </authorList>
    </citation>
    <scope>NUCLEOTIDE SEQUENCE</scope>
    <source>
        <strain>MC09</strain>
    </source>
</reference>
<name>G0A3F8_METMM</name>
<dbReference type="OrthoDB" id="5574104at2"/>
<dbReference type="EMBL" id="CP002738">
    <property type="protein sequence ID" value="AEG00257.1"/>
    <property type="molecule type" value="Genomic_DNA"/>
</dbReference>
<dbReference type="RefSeq" id="WP_013818508.1">
    <property type="nucleotide sequence ID" value="NC_015572.1"/>
</dbReference>